<dbReference type="Proteomes" id="UP000436911">
    <property type="component" value="Unassembled WGS sequence"/>
</dbReference>
<organism evidence="2 3">
    <name type="scientific">Agrobacterium vitis</name>
    <name type="common">Rhizobium vitis</name>
    <dbReference type="NCBI Taxonomy" id="373"/>
    <lineage>
        <taxon>Bacteria</taxon>
        <taxon>Pseudomonadati</taxon>
        <taxon>Pseudomonadota</taxon>
        <taxon>Alphaproteobacteria</taxon>
        <taxon>Hyphomicrobiales</taxon>
        <taxon>Rhizobiaceae</taxon>
        <taxon>Rhizobium/Agrobacterium group</taxon>
        <taxon>Agrobacterium</taxon>
    </lineage>
</organism>
<dbReference type="AlphaFoldDB" id="A0A368NWJ7"/>
<feature type="signal peptide" evidence="1">
    <location>
        <begin position="1"/>
        <end position="28"/>
    </location>
</feature>
<evidence type="ECO:0000313" key="3">
    <source>
        <dbReference type="Proteomes" id="UP000436911"/>
    </source>
</evidence>
<evidence type="ECO:0000313" key="2">
    <source>
        <dbReference type="EMBL" id="KAA3528525.1"/>
    </source>
</evidence>
<dbReference type="OrthoDB" id="7735097at2"/>
<feature type="chain" id="PRO_5030067941" description="L,D-transpeptidase family protein" evidence="1">
    <location>
        <begin position="29"/>
        <end position="334"/>
    </location>
</feature>
<gene>
    <name evidence="2" type="ORF">DXT89_11040</name>
</gene>
<sequence length="334" mass="36199">MTFTPNFFKFIRLLSLFALSSASSLAMAAEGPSRLPDWLKDHVGEGTGQIAPVVLDRARALYLERVAEGKVRNACYFAMDATRPNDRTDGASGGRFYVICEAERSFRVISAGHGGGRNLGGAANFSNGRECAKNFGNALDSNLTAGGAYMTSEIKTSFKGYYRTSANQESFLTRSFVQFDGTGETANARQRAIGGHAAALVSGICMLKKPESTYANRDGYVPRGNLVTYPAGRSDGCTSWSPDDAPQVLSLVKDNPTTLYIYPESRDINAVSRDLAAGRSSSANKTYWNNACLKEIGAPTFWPKEKLEPIIAQYKMDHPAPPPRPIPICDVPSH</sequence>
<accession>A0A368NWJ7</accession>
<keyword evidence="1" id="KW-0732">Signal</keyword>
<evidence type="ECO:0000256" key="1">
    <source>
        <dbReference type="SAM" id="SignalP"/>
    </source>
</evidence>
<evidence type="ECO:0008006" key="4">
    <source>
        <dbReference type="Google" id="ProtNLM"/>
    </source>
</evidence>
<proteinExistence type="predicted"/>
<name>A0A368NWJ7_AGRVI</name>
<dbReference type="EMBL" id="QUSG01000004">
    <property type="protein sequence ID" value="KAA3528525.1"/>
    <property type="molecule type" value="Genomic_DNA"/>
</dbReference>
<dbReference type="RefSeq" id="WP_081089147.1">
    <property type="nucleotide sequence ID" value="NZ_CP055265.1"/>
</dbReference>
<reference evidence="2 3" key="1">
    <citation type="submission" date="2018-08" db="EMBL/GenBank/DDBJ databases">
        <title>Genome sequencing of Agrobacterium vitis strain ICMP 10754.</title>
        <authorList>
            <person name="Visnovsky S.B."/>
            <person name="Pitman A.R."/>
        </authorList>
    </citation>
    <scope>NUCLEOTIDE SEQUENCE [LARGE SCALE GENOMIC DNA]</scope>
    <source>
        <strain evidence="2 3">ICMP 10754</strain>
    </source>
</reference>
<protein>
    <recommendedName>
        <fullName evidence="4">L,D-transpeptidase family protein</fullName>
    </recommendedName>
</protein>
<dbReference type="GeneID" id="60681009"/>
<comment type="caution">
    <text evidence="2">The sequence shown here is derived from an EMBL/GenBank/DDBJ whole genome shotgun (WGS) entry which is preliminary data.</text>
</comment>